<dbReference type="Pfam" id="PF10335">
    <property type="entry name" value="DUF294_C"/>
    <property type="match status" value="1"/>
</dbReference>
<dbReference type="Gene3D" id="2.60.120.10">
    <property type="entry name" value="Jelly Rolls"/>
    <property type="match status" value="1"/>
</dbReference>
<dbReference type="GO" id="GO:0008773">
    <property type="term" value="F:[protein-PII] uridylyltransferase activity"/>
    <property type="evidence" value="ECO:0007669"/>
    <property type="project" value="InterPro"/>
</dbReference>
<dbReference type="InterPro" id="IPR005105">
    <property type="entry name" value="GlnD_Uridyltrans_N"/>
</dbReference>
<dbReference type="PANTHER" id="PTHR43080">
    <property type="entry name" value="CBS DOMAIN-CONTAINING PROTEIN CBSX3, MITOCHONDRIAL"/>
    <property type="match status" value="1"/>
</dbReference>
<dbReference type="SUPFAM" id="SSF54631">
    <property type="entry name" value="CBS-domain pair"/>
    <property type="match status" value="1"/>
</dbReference>
<dbReference type="SUPFAM" id="SSF81301">
    <property type="entry name" value="Nucleotidyltransferase"/>
    <property type="match status" value="1"/>
</dbReference>
<dbReference type="RefSeq" id="WP_093420823.1">
    <property type="nucleotide sequence ID" value="NZ_FOXA01000006.1"/>
</dbReference>
<dbReference type="SMART" id="SM00116">
    <property type="entry name" value="CBS"/>
    <property type="match status" value="2"/>
</dbReference>
<feature type="domain" description="CBS" evidence="4">
    <location>
        <begin position="149"/>
        <end position="207"/>
    </location>
</feature>
<organism evidence="5 6">
    <name type="scientific">Tranquillimonas alkanivorans</name>
    <dbReference type="NCBI Taxonomy" id="441119"/>
    <lineage>
        <taxon>Bacteria</taxon>
        <taxon>Pseudomonadati</taxon>
        <taxon>Pseudomonadota</taxon>
        <taxon>Alphaproteobacteria</taxon>
        <taxon>Rhodobacterales</taxon>
        <taxon>Roseobacteraceae</taxon>
        <taxon>Tranquillimonas</taxon>
    </lineage>
</organism>
<evidence type="ECO:0000313" key="6">
    <source>
        <dbReference type="Proteomes" id="UP000199356"/>
    </source>
</evidence>
<dbReference type="InterPro" id="IPR046342">
    <property type="entry name" value="CBS_dom_sf"/>
</dbReference>
<dbReference type="InterPro" id="IPR014710">
    <property type="entry name" value="RmlC-like_jellyroll"/>
</dbReference>
<dbReference type="CDD" id="cd04587">
    <property type="entry name" value="CBS_pair_CAP-ED_NT_Pol-beta-like_DUF294_assoc"/>
    <property type="match status" value="1"/>
</dbReference>
<dbReference type="PROSITE" id="PS51371">
    <property type="entry name" value="CBS"/>
    <property type="match status" value="2"/>
</dbReference>
<dbReference type="PROSITE" id="PS50042">
    <property type="entry name" value="CNMP_BINDING_3"/>
    <property type="match status" value="1"/>
</dbReference>
<dbReference type="STRING" id="441119.SAMN04488047_10674"/>
<dbReference type="Proteomes" id="UP000199356">
    <property type="component" value="Unassembled WGS sequence"/>
</dbReference>
<keyword evidence="1 2" id="KW-0129">CBS domain</keyword>
<dbReference type="AlphaFoldDB" id="A0A1I5Q529"/>
<accession>A0A1I5Q529</accession>
<dbReference type="PANTHER" id="PTHR43080:SF2">
    <property type="entry name" value="CBS DOMAIN-CONTAINING PROTEIN"/>
    <property type="match status" value="1"/>
</dbReference>
<evidence type="ECO:0000313" key="5">
    <source>
        <dbReference type="EMBL" id="SFP41403.1"/>
    </source>
</evidence>
<feature type="domain" description="Cyclic nucleotide-binding" evidence="3">
    <location>
        <begin position="14"/>
        <end position="121"/>
    </location>
</feature>
<feature type="domain" description="CBS" evidence="4">
    <location>
        <begin position="213"/>
        <end position="273"/>
    </location>
</feature>
<dbReference type="SMART" id="SM00100">
    <property type="entry name" value="cNMP"/>
    <property type="match status" value="1"/>
</dbReference>
<dbReference type="Pfam" id="PF00027">
    <property type="entry name" value="cNMP_binding"/>
    <property type="match status" value="1"/>
</dbReference>
<dbReference type="CDD" id="cd00038">
    <property type="entry name" value="CAP_ED"/>
    <property type="match status" value="1"/>
</dbReference>
<dbReference type="Gene3D" id="3.10.580.10">
    <property type="entry name" value="CBS-domain"/>
    <property type="match status" value="1"/>
</dbReference>
<dbReference type="InterPro" id="IPR000644">
    <property type="entry name" value="CBS_dom"/>
</dbReference>
<keyword evidence="6" id="KW-1185">Reference proteome</keyword>
<evidence type="ECO:0000259" key="3">
    <source>
        <dbReference type="PROSITE" id="PS50042"/>
    </source>
</evidence>
<dbReference type="InterPro" id="IPR043519">
    <property type="entry name" value="NT_sf"/>
</dbReference>
<protein>
    <submittedName>
        <fullName evidence="5">CBS domain-containing protein</fullName>
    </submittedName>
</protein>
<evidence type="ECO:0000259" key="4">
    <source>
        <dbReference type="PROSITE" id="PS51371"/>
    </source>
</evidence>
<dbReference type="InterPro" id="IPR051257">
    <property type="entry name" value="Diverse_CBS-Domain"/>
</dbReference>
<evidence type="ECO:0000256" key="1">
    <source>
        <dbReference type="ARBA" id="ARBA00023122"/>
    </source>
</evidence>
<proteinExistence type="predicted"/>
<dbReference type="InterPro" id="IPR018490">
    <property type="entry name" value="cNMP-bd_dom_sf"/>
</dbReference>
<evidence type="ECO:0000256" key="2">
    <source>
        <dbReference type="PROSITE-ProRule" id="PRU00703"/>
    </source>
</evidence>
<dbReference type="CDD" id="cd05401">
    <property type="entry name" value="NT_GlnE_GlnD_like"/>
    <property type="match status" value="1"/>
</dbReference>
<dbReference type="InterPro" id="IPR018821">
    <property type="entry name" value="DUF294_put_nucleoTrafse_sb-bd"/>
</dbReference>
<sequence>MPQTVDAFLVRQPPWDRLSDGVRARISAGARPVEASAGETLSEVGAPQPGLFVIRSGAVTTTDARGDVVSRLGPGNSFGERALLRDGIALVTARAEEPTELLLLPPDLFADLMRDHAPVRRFFDRTNPLGHRPRTRAEELTSTRVADLMATDPVTCSPDTTLIEAARLMRERRISSLCVTEEGDLRGILTLRDMVNKALAEALPPDIPVMRIMTEDPITLPSVAIGSDVLHRMMERNLGHLPIVDGGRLVGMVTQTDLTRFLASTSAGLMGDMARAGSSDELARVTAQIPELLVQLTAAGNRHEVVTRLITDMADGATRRLIRLYEKAHGTAPAPFAWVACGSQGRQEQTGISDQDNALIVSDAATDDDMEWFTGLARFVSHGLDAGGYVFCPGEMMATNPRWRQRAAAWADYFRGWIARPSKEAQMLASVMFDLRVIAGDERLFVPLQEETLQAASGNSIFTAHMASNAVGHVPPLGLLRSFATLRSGEHRNHIDLKMNGVVPVVDLSRMYALQGRLTPVNTRARLQAAGEAGVISIHGARDLLDAYDVIAQTRIEHQARQIRRGEKPDNFMEPTELSDFERSHLRDAFVVVKTMQAALMQGRGMLR</sequence>
<dbReference type="Pfam" id="PF03445">
    <property type="entry name" value="DUF294"/>
    <property type="match status" value="1"/>
</dbReference>
<dbReference type="EMBL" id="FOXA01000006">
    <property type="protein sequence ID" value="SFP41403.1"/>
    <property type="molecule type" value="Genomic_DNA"/>
</dbReference>
<reference evidence="5 6" key="1">
    <citation type="submission" date="2016-10" db="EMBL/GenBank/DDBJ databases">
        <authorList>
            <person name="de Groot N.N."/>
        </authorList>
    </citation>
    <scope>NUCLEOTIDE SEQUENCE [LARGE SCALE GENOMIC DNA]</scope>
    <source>
        <strain evidence="5 6">DSM 19547</strain>
    </source>
</reference>
<name>A0A1I5Q529_9RHOB</name>
<dbReference type="OrthoDB" id="9808528at2"/>
<dbReference type="Pfam" id="PF00571">
    <property type="entry name" value="CBS"/>
    <property type="match status" value="2"/>
</dbReference>
<gene>
    <name evidence="5" type="ORF">SAMN04488047_10674</name>
</gene>
<dbReference type="SUPFAM" id="SSF51206">
    <property type="entry name" value="cAMP-binding domain-like"/>
    <property type="match status" value="1"/>
</dbReference>
<dbReference type="InterPro" id="IPR000595">
    <property type="entry name" value="cNMP-bd_dom"/>
</dbReference>